<evidence type="ECO:0000256" key="5">
    <source>
        <dbReference type="ARBA" id="ARBA00023125"/>
    </source>
</evidence>
<dbReference type="GO" id="GO:0043565">
    <property type="term" value="F:sequence-specific DNA binding"/>
    <property type="evidence" value="ECO:0007669"/>
    <property type="project" value="InterPro"/>
</dbReference>
<dbReference type="SMART" id="SM00388">
    <property type="entry name" value="HisKA"/>
    <property type="match status" value="1"/>
</dbReference>
<dbReference type="SUPFAM" id="SSF52172">
    <property type="entry name" value="CheY-like"/>
    <property type="match status" value="1"/>
</dbReference>
<feature type="domain" description="HTH araC/xylS-type" evidence="10">
    <location>
        <begin position="1190"/>
        <end position="1289"/>
    </location>
</feature>
<evidence type="ECO:0000256" key="6">
    <source>
        <dbReference type="ARBA" id="ARBA00023163"/>
    </source>
</evidence>
<name>A0A6G1U329_9BACT</name>
<keyword evidence="8" id="KW-0472">Membrane</keyword>
<organism evidence="13 14">
    <name type="scientific">Segatella copri</name>
    <dbReference type="NCBI Taxonomy" id="165179"/>
    <lineage>
        <taxon>Bacteria</taxon>
        <taxon>Pseudomonadati</taxon>
        <taxon>Bacteroidota</taxon>
        <taxon>Bacteroidia</taxon>
        <taxon>Bacteroidales</taxon>
        <taxon>Prevotellaceae</taxon>
        <taxon>Segatella</taxon>
    </lineage>
</organism>
<dbReference type="InterPro" id="IPR009057">
    <property type="entry name" value="Homeodomain-like_sf"/>
</dbReference>
<evidence type="ECO:0000259" key="10">
    <source>
        <dbReference type="PROSITE" id="PS01124"/>
    </source>
</evidence>
<dbReference type="CDD" id="cd17574">
    <property type="entry name" value="REC_OmpR"/>
    <property type="match status" value="1"/>
</dbReference>
<comment type="caution">
    <text evidence="13">The sequence shown here is derived from an EMBL/GenBank/DDBJ whole genome shotgun (WGS) entry which is preliminary data.</text>
</comment>
<dbReference type="PROSITE" id="PS50110">
    <property type="entry name" value="RESPONSE_REGULATORY"/>
    <property type="match status" value="1"/>
</dbReference>
<dbReference type="Pfam" id="PF00512">
    <property type="entry name" value="HisKA"/>
    <property type="match status" value="1"/>
</dbReference>
<dbReference type="PANTHER" id="PTHR43547">
    <property type="entry name" value="TWO-COMPONENT HISTIDINE KINASE"/>
    <property type="match status" value="1"/>
</dbReference>
<sequence>MKRFMLFSIICIVQMLTCFSHAVTGRLYTSNDLSSSLIRCIIQDKYGFIWVGTNYGLNRFDGYKFSTYLCNPADTTTIQDNDIVKLYPYSKEFLFVATNRGLYKYSYLTNSFQHIVLEKKDEKIRVSSLIEDRKHNLLIGTSGYGAYRLDMTTGKVTRLSRKSANSVDDFFAILFFDDEGYLWQANHTKVLRKYKYDGKSIKLVSVYEPKDLFGIRKLYATDKKGFFVAHTGGIMRYDYASHSFSRYDFDFSAHQGAGYISAVTLDKYGNLWLGTSGDGTFKIPHGSRKAYRVELNNQSFIFDNAHISDLLIDRDGNQWYGCYMKGLFLSNNDKNVFHPVSLDELGAGMETISSVVGVADGLMLFVVKNHGLYLLDEKTGNTKLLQSPAGPIKVYSDFRKNVYVYGRDGIFEYDWKHQTYRLLLPANGLSLDGMQVDAAGNIYFTSPGNGLYVWNRKSGKMTQYLMDDKRPHKTICNNWTSEIRLDSRGWLWCATANGVSCMDTKTGYFDIILSRPLLEGKTCYSTLELSDGKIAIATEMGLYLYDRKKQQTTPWPHSESISGLRIYSLKKDVKGNLWMSTAQGIWCYDSKAKSFFSFEKGNGLLTKEYLAGVVGSTSDGVICYGNSEGLTYFRPSQVKDYNEKTSVIYLSGVLLDGKMAPFIGDNLSVPSDFKSIVLSFSQLDYQSVGNIVFQYRINGGKWISNAAGDNSFNFTGLSYGHYRIEVRIYCNGKYSTYKKVINLDVLAPWFLTVWAKLIYLFLILGLTAAAIIVYLRMKKRDLEEAKMQFLINATHDIRSPLTLIMEPLKKLKERLGNAEEYQADIDTIDRNAQRLLTLVNQILDKRRLDKHQMNLSCRETNLVEFSQGLVSLFTYNANLRGINIRLEMPETPVNAWIDRNKLDKAIANLLSNAFKYTPNGGEIIFRIEKQDKKVLLYVIDSGKGLGKNDDAKTLFERFYQGQNSADMHLGGSGIGLNLCRSIVRLHGGDVYAHNREDGKSGACFIIELPLGKEHLKDSQINSDYVVNGKKLQRSGASKNSKILLVDDDIEICRYIKTELSDWYRFVICNNGKEALKQLLTDDFDLVVSDVVMPEMDGITLLRNIKGNANISHVPVIMLTSKSEISDRLEGIKLGADAYLAKPFSLEELHLTVDNLIDNVRRLKGKFSGALKQDDKVEKIEVKGYDEELMERIMKVVNENLSDSDFNVEKMCDEVGVSRTQLHRKLKEMTGVPTSEFLRNIRLNEAARLIRERKINITQVSYMVGFANNSHFSTAFKKYFGMSPSEYAAKYTE</sequence>
<dbReference type="InterPro" id="IPR003594">
    <property type="entry name" value="HATPase_dom"/>
</dbReference>
<accession>A0A6G1U329</accession>
<dbReference type="InterPro" id="IPR018060">
    <property type="entry name" value="HTH_AraC"/>
</dbReference>
<dbReference type="OrthoDB" id="717811at2"/>
<keyword evidence="9" id="KW-0732">Signal</keyword>
<dbReference type="Pfam" id="PF12833">
    <property type="entry name" value="HTH_18"/>
    <property type="match status" value="1"/>
</dbReference>
<evidence type="ECO:0000256" key="1">
    <source>
        <dbReference type="ARBA" id="ARBA00000085"/>
    </source>
</evidence>
<keyword evidence="4" id="KW-0805">Transcription regulation</keyword>
<feature type="modified residue" description="4-aspartylphosphate" evidence="7">
    <location>
        <position position="1089"/>
    </location>
</feature>
<keyword evidence="5" id="KW-0238">DNA-binding</keyword>
<dbReference type="SMART" id="SM00342">
    <property type="entry name" value="HTH_ARAC"/>
    <property type="match status" value="1"/>
</dbReference>
<dbReference type="Pfam" id="PF07494">
    <property type="entry name" value="Reg_prop"/>
    <property type="match status" value="1"/>
</dbReference>
<evidence type="ECO:0000313" key="13">
    <source>
        <dbReference type="EMBL" id="MQN81430.1"/>
    </source>
</evidence>
<evidence type="ECO:0000313" key="14">
    <source>
        <dbReference type="Proteomes" id="UP000480425"/>
    </source>
</evidence>
<dbReference type="PANTHER" id="PTHR43547:SF2">
    <property type="entry name" value="HYBRID SIGNAL TRANSDUCTION HISTIDINE KINASE C"/>
    <property type="match status" value="1"/>
</dbReference>
<dbReference type="EC" id="2.7.13.3" evidence="2"/>
<evidence type="ECO:0000256" key="9">
    <source>
        <dbReference type="SAM" id="SignalP"/>
    </source>
</evidence>
<feature type="chain" id="PRO_5026162745" description="histidine kinase" evidence="9">
    <location>
        <begin position="23"/>
        <end position="1292"/>
    </location>
</feature>
<keyword evidence="6" id="KW-0804">Transcription</keyword>
<dbReference type="Pfam" id="PF02518">
    <property type="entry name" value="HATPase_c"/>
    <property type="match status" value="1"/>
</dbReference>
<dbReference type="InterPro" id="IPR001789">
    <property type="entry name" value="Sig_transdc_resp-reg_receiver"/>
</dbReference>
<dbReference type="InterPro" id="IPR018062">
    <property type="entry name" value="HTH_AraC-typ_CS"/>
</dbReference>
<feature type="domain" description="Response regulatory" evidence="12">
    <location>
        <begin position="1041"/>
        <end position="1156"/>
    </location>
</feature>
<dbReference type="InterPro" id="IPR003661">
    <property type="entry name" value="HisK_dim/P_dom"/>
</dbReference>
<dbReference type="InterPro" id="IPR013783">
    <property type="entry name" value="Ig-like_fold"/>
</dbReference>
<dbReference type="SMART" id="SM00387">
    <property type="entry name" value="HATPase_c"/>
    <property type="match status" value="1"/>
</dbReference>
<evidence type="ECO:0000259" key="11">
    <source>
        <dbReference type="PROSITE" id="PS50109"/>
    </source>
</evidence>
<dbReference type="PRINTS" id="PR00344">
    <property type="entry name" value="BCTRLSENSOR"/>
</dbReference>
<dbReference type="Gene3D" id="1.10.10.60">
    <property type="entry name" value="Homeodomain-like"/>
    <property type="match status" value="1"/>
</dbReference>
<keyword evidence="3 7" id="KW-0597">Phosphoprotein</keyword>
<dbReference type="InterPro" id="IPR011006">
    <property type="entry name" value="CheY-like_superfamily"/>
</dbReference>
<dbReference type="SUPFAM" id="SSF46689">
    <property type="entry name" value="Homeodomain-like"/>
    <property type="match status" value="1"/>
</dbReference>
<keyword evidence="8" id="KW-1133">Transmembrane helix</keyword>
<dbReference type="InterPro" id="IPR004358">
    <property type="entry name" value="Sig_transdc_His_kin-like_C"/>
</dbReference>
<evidence type="ECO:0000256" key="3">
    <source>
        <dbReference type="ARBA" id="ARBA00022553"/>
    </source>
</evidence>
<evidence type="ECO:0000256" key="7">
    <source>
        <dbReference type="PROSITE-ProRule" id="PRU00169"/>
    </source>
</evidence>
<protein>
    <recommendedName>
        <fullName evidence="2">histidine kinase</fullName>
        <ecNumber evidence="2">2.7.13.3</ecNumber>
    </recommendedName>
</protein>
<dbReference type="SUPFAM" id="SSF55874">
    <property type="entry name" value="ATPase domain of HSP90 chaperone/DNA topoisomerase II/histidine kinase"/>
    <property type="match status" value="1"/>
</dbReference>
<evidence type="ECO:0000256" key="2">
    <source>
        <dbReference type="ARBA" id="ARBA00012438"/>
    </source>
</evidence>
<evidence type="ECO:0000256" key="4">
    <source>
        <dbReference type="ARBA" id="ARBA00023015"/>
    </source>
</evidence>
<dbReference type="SUPFAM" id="SSF47384">
    <property type="entry name" value="Homodimeric domain of signal transducing histidine kinase"/>
    <property type="match status" value="1"/>
</dbReference>
<gene>
    <name evidence="13" type="ORF">F7D73_10820</name>
</gene>
<dbReference type="PROSITE" id="PS50109">
    <property type="entry name" value="HIS_KIN"/>
    <property type="match status" value="1"/>
</dbReference>
<dbReference type="SUPFAM" id="SSF50998">
    <property type="entry name" value="Quinoprotein alcohol dehydrogenase-like"/>
    <property type="match status" value="1"/>
</dbReference>
<dbReference type="InterPro" id="IPR011110">
    <property type="entry name" value="Reg_prop"/>
</dbReference>
<dbReference type="SUPFAM" id="SSF63829">
    <property type="entry name" value="Calcium-dependent phosphotriesterase"/>
    <property type="match status" value="1"/>
</dbReference>
<dbReference type="InterPro" id="IPR015943">
    <property type="entry name" value="WD40/YVTN_repeat-like_dom_sf"/>
</dbReference>
<dbReference type="InterPro" id="IPR036890">
    <property type="entry name" value="HATPase_C_sf"/>
</dbReference>
<dbReference type="PROSITE" id="PS01124">
    <property type="entry name" value="HTH_ARAC_FAMILY_2"/>
    <property type="match status" value="1"/>
</dbReference>
<dbReference type="CDD" id="cd00082">
    <property type="entry name" value="HisKA"/>
    <property type="match status" value="1"/>
</dbReference>
<dbReference type="GO" id="GO:0000155">
    <property type="term" value="F:phosphorelay sensor kinase activity"/>
    <property type="evidence" value="ECO:0007669"/>
    <property type="project" value="InterPro"/>
</dbReference>
<dbReference type="Gene3D" id="2.130.10.10">
    <property type="entry name" value="YVTN repeat-like/Quinoprotein amine dehydrogenase"/>
    <property type="match status" value="2"/>
</dbReference>
<dbReference type="Pfam" id="PF00072">
    <property type="entry name" value="Response_reg"/>
    <property type="match status" value="1"/>
</dbReference>
<dbReference type="EMBL" id="VZCB01000079">
    <property type="protein sequence ID" value="MQN81430.1"/>
    <property type="molecule type" value="Genomic_DNA"/>
</dbReference>
<dbReference type="Gene3D" id="2.60.40.10">
    <property type="entry name" value="Immunoglobulins"/>
    <property type="match status" value="1"/>
</dbReference>
<evidence type="ECO:0000256" key="8">
    <source>
        <dbReference type="SAM" id="Phobius"/>
    </source>
</evidence>
<feature type="signal peptide" evidence="9">
    <location>
        <begin position="1"/>
        <end position="22"/>
    </location>
</feature>
<dbReference type="PROSITE" id="PS00041">
    <property type="entry name" value="HTH_ARAC_FAMILY_1"/>
    <property type="match status" value="1"/>
</dbReference>
<proteinExistence type="predicted"/>
<dbReference type="InterPro" id="IPR036097">
    <property type="entry name" value="HisK_dim/P_sf"/>
</dbReference>
<dbReference type="Gene3D" id="3.30.565.10">
    <property type="entry name" value="Histidine kinase-like ATPase, C-terminal domain"/>
    <property type="match status" value="1"/>
</dbReference>
<feature type="domain" description="Histidine kinase" evidence="11">
    <location>
        <begin position="792"/>
        <end position="1012"/>
    </location>
</feature>
<dbReference type="GO" id="GO:0003700">
    <property type="term" value="F:DNA-binding transcription factor activity"/>
    <property type="evidence" value="ECO:0007669"/>
    <property type="project" value="InterPro"/>
</dbReference>
<evidence type="ECO:0000259" key="12">
    <source>
        <dbReference type="PROSITE" id="PS50110"/>
    </source>
</evidence>
<dbReference type="RefSeq" id="WP_153124605.1">
    <property type="nucleotide sequence ID" value="NZ_VZCB01000079.1"/>
</dbReference>
<dbReference type="Gene3D" id="3.40.50.2300">
    <property type="match status" value="1"/>
</dbReference>
<dbReference type="InterPro" id="IPR005467">
    <property type="entry name" value="His_kinase_dom"/>
</dbReference>
<reference evidence="13 14" key="1">
    <citation type="submission" date="2019-09" db="EMBL/GenBank/DDBJ databases">
        <title>Distinct polysaccharide growth profiles of human intestinal Prevotella copri isolates.</title>
        <authorList>
            <person name="Fehlner-Peach H."/>
            <person name="Magnabosco C."/>
            <person name="Raghavan V."/>
            <person name="Scher J.U."/>
            <person name="Tett A."/>
            <person name="Cox L.M."/>
            <person name="Gottsegen C."/>
            <person name="Watters A."/>
            <person name="Wiltshire- Gordon J.D."/>
            <person name="Segata N."/>
            <person name="Bonneau R."/>
            <person name="Littman D.R."/>
        </authorList>
    </citation>
    <scope>NUCLEOTIDE SEQUENCE [LARGE SCALE GENOMIC DNA]</scope>
    <source>
        <strain evidence="14">iA622</strain>
    </source>
</reference>
<feature type="transmembrane region" description="Helical" evidence="8">
    <location>
        <begin position="757"/>
        <end position="777"/>
    </location>
</feature>
<dbReference type="SMART" id="SM00448">
    <property type="entry name" value="REC"/>
    <property type="match status" value="1"/>
</dbReference>
<keyword evidence="8" id="KW-0812">Transmembrane</keyword>
<dbReference type="Gene3D" id="1.10.287.130">
    <property type="match status" value="1"/>
</dbReference>
<comment type="catalytic activity">
    <reaction evidence="1">
        <text>ATP + protein L-histidine = ADP + protein N-phospho-L-histidine.</text>
        <dbReference type="EC" id="2.7.13.3"/>
    </reaction>
</comment>
<dbReference type="InterPro" id="IPR011047">
    <property type="entry name" value="Quinoprotein_ADH-like_sf"/>
</dbReference>
<dbReference type="Proteomes" id="UP000480425">
    <property type="component" value="Unassembled WGS sequence"/>
</dbReference>